<comment type="caution">
    <text evidence="4">The sequence shown here is derived from an EMBL/GenBank/DDBJ whole genome shotgun (WGS) entry which is preliminary data.</text>
</comment>
<keyword evidence="5" id="KW-1185">Reference proteome</keyword>
<dbReference type="Pfam" id="PF00583">
    <property type="entry name" value="Acetyltransf_1"/>
    <property type="match status" value="1"/>
</dbReference>
<evidence type="ECO:0000313" key="5">
    <source>
        <dbReference type="Proteomes" id="UP000467700"/>
    </source>
</evidence>
<evidence type="ECO:0000259" key="3">
    <source>
        <dbReference type="PROSITE" id="PS51186"/>
    </source>
</evidence>
<sequence length="202" mass="22218">MLSVSPLDNIVVKALTSRDVHQVRDLHSKLLPVKYPPSFFLQLLLLPNRACFIAYNRGHPSMPIGFISAAAQRPSSTTDCFTFCSPKEPSLVSAHPHDDASLTLGPVVRLRLEILTLGVLPAYQHCGLARHLVQCVLDNFRESCTGLSADGTLLYANVSTSNTTALKFYERMGMTVSSDVIRNLYRTVSYGCKDAYLVMGIV</sequence>
<dbReference type="PANTHER" id="PTHR42919">
    <property type="entry name" value="N-ALPHA-ACETYLTRANSFERASE"/>
    <property type="match status" value="1"/>
</dbReference>
<name>A0A8S0WCP5_CYCAE</name>
<dbReference type="SUPFAM" id="SSF55729">
    <property type="entry name" value="Acyl-CoA N-acyltransferases (Nat)"/>
    <property type="match status" value="1"/>
</dbReference>
<gene>
    <name evidence="4" type="ORF">AAE3_LOCUS1504</name>
</gene>
<reference evidence="4 5" key="1">
    <citation type="submission" date="2020-01" db="EMBL/GenBank/DDBJ databases">
        <authorList>
            <person name="Gupta K D."/>
        </authorList>
    </citation>
    <scope>NUCLEOTIDE SEQUENCE [LARGE SCALE GENOMIC DNA]</scope>
</reference>
<proteinExistence type="predicted"/>
<evidence type="ECO:0000256" key="1">
    <source>
        <dbReference type="ARBA" id="ARBA00022679"/>
    </source>
</evidence>
<dbReference type="AlphaFoldDB" id="A0A8S0WCP5"/>
<evidence type="ECO:0000256" key="2">
    <source>
        <dbReference type="ARBA" id="ARBA00023315"/>
    </source>
</evidence>
<protein>
    <recommendedName>
        <fullName evidence="3">N-acetyltransferase domain-containing protein</fullName>
    </recommendedName>
</protein>
<feature type="domain" description="N-acetyltransferase" evidence="3">
    <location>
        <begin position="10"/>
        <end position="195"/>
    </location>
</feature>
<dbReference type="EMBL" id="CACVBS010000013">
    <property type="protein sequence ID" value="CAA7259203.1"/>
    <property type="molecule type" value="Genomic_DNA"/>
</dbReference>
<keyword evidence="2" id="KW-0012">Acyltransferase</keyword>
<accession>A0A8S0WCP5</accession>
<dbReference type="InterPro" id="IPR016181">
    <property type="entry name" value="Acyl_CoA_acyltransferase"/>
</dbReference>
<dbReference type="GO" id="GO:0016747">
    <property type="term" value="F:acyltransferase activity, transferring groups other than amino-acyl groups"/>
    <property type="evidence" value="ECO:0007669"/>
    <property type="project" value="InterPro"/>
</dbReference>
<evidence type="ECO:0000313" key="4">
    <source>
        <dbReference type="EMBL" id="CAA7259203.1"/>
    </source>
</evidence>
<dbReference type="PROSITE" id="PS51186">
    <property type="entry name" value="GNAT"/>
    <property type="match status" value="1"/>
</dbReference>
<dbReference type="CDD" id="cd04301">
    <property type="entry name" value="NAT_SF"/>
    <property type="match status" value="1"/>
</dbReference>
<dbReference type="GO" id="GO:0007064">
    <property type="term" value="P:mitotic sister chromatid cohesion"/>
    <property type="evidence" value="ECO:0007669"/>
    <property type="project" value="TreeGrafter"/>
</dbReference>
<organism evidence="4 5">
    <name type="scientific">Cyclocybe aegerita</name>
    <name type="common">Black poplar mushroom</name>
    <name type="synonym">Agrocybe aegerita</name>
    <dbReference type="NCBI Taxonomy" id="1973307"/>
    <lineage>
        <taxon>Eukaryota</taxon>
        <taxon>Fungi</taxon>
        <taxon>Dikarya</taxon>
        <taxon>Basidiomycota</taxon>
        <taxon>Agaricomycotina</taxon>
        <taxon>Agaricomycetes</taxon>
        <taxon>Agaricomycetidae</taxon>
        <taxon>Agaricales</taxon>
        <taxon>Agaricineae</taxon>
        <taxon>Bolbitiaceae</taxon>
        <taxon>Cyclocybe</taxon>
    </lineage>
</organism>
<dbReference type="Proteomes" id="UP000467700">
    <property type="component" value="Unassembled WGS sequence"/>
</dbReference>
<dbReference type="OrthoDB" id="47374at2759"/>
<dbReference type="InterPro" id="IPR051556">
    <property type="entry name" value="N-term/lysine_N-AcTrnsfr"/>
</dbReference>
<dbReference type="GO" id="GO:0031415">
    <property type="term" value="C:NatA complex"/>
    <property type="evidence" value="ECO:0007669"/>
    <property type="project" value="TreeGrafter"/>
</dbReference>
<dbReference type="Gene3D" id="3.40.630.30">
    <property type="match status" value="1"/>
</dbReference>
<dbReference type="InterPro" id="IPR000182">
    <property type="entry name" value="GNAT_dom"/>
</dbReference>
<dbReference type="PANTHER" id="PTHR42919:SF8">
    <property type="entry name" value="N-ALPHA-ACETYLTRANSFERASE 50"/>
    <property type="match status" value="1"/>
</dbReference>
<keyword evidence="1" id="KW-0808">Transferase</keyword>